<comment type="caution">
    <text evidence="4">The sequence shown here is derived from an EMBL/GenBank/DDBJ whole genome shotgun (WGS) entry which is preliminary data.</text>
</comment>
<sequence length="554" mass="62952">MPSKYEEEKERVECAVGAARAVVKLDFSALAREWKVDRLHISRRYQVKNSKLTRAPTNRKLDDDQERALLQYIGISDGLDLSARPELVIAPATQLLSVAHVGSGPPPVVGANWLPNFIKRHEVLLKVKQKSRELTRMTQDRTTLAKLFKKLKTTVDREEIFACDMWNVDDVGFRVGIGGKQRIITLNPTREAHLASETCRDFMTCIETVSALGQHIDPMVIMSASQHSESWVNNDLPDTTLLAVSPNGYTDDILALKWIKHFDARTKGMTKGNKCLLIFDGHGSHCTKQFIDYCNKANIIPFSLPPHSSHILQPLNVSVFQPMKHWHRVAIDAATQTECTNFNKIEFLASLNDIRVKTMKTNTIKNGFRLVLVNFPEQTQIPSVISPTSPSTQSPDAPTTPKTVRTLSRVVNDIEQRYGDEISPTVLKCVRGGLLQAQVGSLAVSAMRHQTAAQKERNKRTERQRKVTQSGGVLYAEDAREIAEEKMEKEEKEEERRIWVKVKTEVKKRKAEGWQKEYVQMRKEVKRRCKMAMLELPEEEEEELFEEDVFPPAC</sequence>
<evidence type="ECO:0000313" key="4">
    <source>
        <dbReference type="EMBL" id="KAE8264368.1"/>
    </source>
</evidence>
<feature type="region of interest" description="Disordered" evidence="2">
    <location>
        <begin position="383"/>
        <end position="403"/>
    </location>
</feature>
<proteinExistence type="predicted"/>
<evidence type="ECO:0000259" key="3">
    <source>
        <dbReference type="PROSITE" id="PS51253"/>
    </source>
</evidence>
<accession>A0A8X7T1U9</accession>
<dbReference type="InterPro" id="IPR006600">
    <property type="entry name" value="HTH_CenpB_DNA-bd_dom"/>
</dbReference>
<gene>
    <name evidence="4" type="ORF">A4X09_0g6984</name>
</gene>
<dbReference type="InterPro" id="IPR004875">
    <property type="entry name" value="DDE_SF_endonuclease_dom"/>
</dbReference>
<dbReference type="Pfam" id="PF03184">
    <property type="entry name" value="DDE_1"/>
    <property type="match status" value="1"/>
</dbReference>
<dbReference type="GO" id="GO:0003677">
    <property type="term" value="F:DNA binding"/>
    <property type="evidence" value="ECO:0007669"/>
    <property type="project" value="UniProtKB-KW"/>
</dbReference>
<dbReference type="AlphaFoldDB" id="A0A8X7T1U9"/>
<dbReference type="PANTHER" id="PTHR19303">
    <property type="entry name" value="TRANSPOSON"/>
    <property type="match status" value="1"/>
</dbReference>
<keyword evidence="1" id="KW-0238">DNA-binding</keyword>
<evidence type="ECO:0000256" key="1">
    <source>
        <dbReference type="ARBA" id="ARBA00023125"/>
    </source>
</evidence>
<evidence type="ECO:0000256" key="2">
    <source>
        <dbReference type="SAM" id="MobiDB-lite"/>
    </source>
</evidence>
<keyword evidence="5" id="KW-1185">Reference proteome</keyword>
<dbReference type="Proteomes" id="UP000078113">
    <property type="component" value="Unassembled WGS sequence"/>
</dbReference>
<dbReference type="EMBL" id="LWDG02000543">
    <property type="protein sequence ID" value="KAE8264368.1"/>
    <property type="molecule type" value="Genomic_DNA"/>
</dbReference>
<feature type="domain" description="HTH CENPB-type" evidence="3">
    <location>
        <begin position="53"/>
        <end position="127"/>
    </location>
</feature>
<feature type="compositionally biased region" description="Low complexity" evidence="2">
    <location>
        <begin position="383"/>
        <end position="401"/>
    </location>
</feature>
<protein>
    <recommendedName>
        <fullName evidence="3">HTH CENPB-type domain-containing protein</fullName>
    </recommendedName>
</protein>
<dbReference type="PROSITE" id="PS51253">
    <property type="entry name" value="HTH_CENPB"/>
    <property type="match status" value="1"/>
</dbReference>
<dbReference type="InterPro" id="IPR050863">
    <property type="entry name" value="CenT-Element_Derived"/>
</dbReference>
<evidence type="ECO:0000313" key="5">
    <source>
        <dbReference type="Proteomes" id="UP000078113"/>
    </source>
</evidence>
<reference evidence="4" key="2">
    <citation type="journal article" date="2019" name="IMA Fungus">
        <title>Genome sequencing and comparison of five Tilletia species to identify candidate genes for the detection of regulated species infecting wheat.</title>
        <authorList>
            <person name="Nguyen H.D.T."/>
            <person name="Sultana T."/>
            <person name="Kesanakurti P."/>
            <person name="Hambleton S."/>
        </authorList>
    </citation>
    <scope>NUCLEOTIDE SEQUENCE</scope>
    <source>
        <strain evidence="4">DAOMC 236422</strain>
    </source>
</reference>
<dbReference type="Pfam" id="PF03221">
    <property type="entry name" value="HTH_Tnp_Tc5"/>
    <property type="match status" value="1"/>
</dbReference>
<dbReference type="PANTHER" id="PTHR19303:SF74">
    <property type="entry name" value="POGO TRANSPOSABLE ELEMENT WITH KRAB DOMAIN"/>
    <property type="match status" value="1"/>
</dbReference>
<reference evidence="4" key="1">
    <citation type="submission" date="2016-04" db="EMBL/GenBank/DDBJ databases">
        <authorList>
            <person name="Nguyen H.D."/>
            <person name="Samba Siva P."/>
            <person name="Cullis J."/>
            <person name="Levesque C.A."/>
            <person name="Hambleton S."/>
        </authorList>
    </citation>
    <scope>NUCLEOTIDE SEQUENCE</scope>
    <source>
        <strain evidence="4">DAOMC 236422</strain>
    </source>
</reference>
<organism evidence="4 5">
    <name type="scientific">Tilletia walkeri</name>
    <dbReference type="NCBI Taxonomy" id="117179"/>
    <lineage>
        <taxon>Eukaryota</taxon>
        <taxon>Fungi</taxon>
        <taxon>Dikarya</taxon>
        <taxon>Basidiomycota</taxon>
        <taxon>Ustilaginomycotina</taxon>
        <taxon>Exobasidiomycetes</taxon>
        <taxon>Tilletiales</taxon>
        <taxon>Tilletiaceae</taxon>
        <taxon>Tilletia</taxon>
    </lineage>
</organism>
<dbReference type="GO" id="GO:0005634">
    <property type="term" value="C:nucleus"/>
    <property type="evidence" value="ECO:0007669"/>
    <property type="project" value="TreeGrafter"/>
</dbReference>
<name>A0A8X7T1U9_9BASI</name>